<gene>
    <name evidence="3" type="ORF">F5X68DRAFT_259174</name>
</gene>
<name>A0A9P8VI79_9PEZI</name>
<dbReference type="Proteomes" id="UP000770015">
    <property type="component" value="Unassembled WGS sequence"/>
</dbReference>
<keyword evidence="2" id="KW-1133">Transmembrane helix</keyword>
<organism evidence="3 4">
    <name type="scientific">Plectosphaerella plurivora</name>
    <dbReference type="NCBI Taxonomy" id="936078"/>
    <lineage>
        <taxon>Eukaryota</taxon>
        <taxon>Fungi</taxon>
        <taxon>Dikarya</taxon>
        <taxon>Ascomycota</taxon>
        <taxon>Pezizomycotina</taxon>
        <taxon>Sordariomycetes</taxon>
        <taxon>Hypocreomycetidae</taxon>
        <taxon>Glomerellales</taxon>
        <taxon>Plectosphaerellaceae</taxon>
        <taxon>Plectosphaerella</taxon>
    </lineage>
</organism>
<comment type="caution">
    <text evidence="3">The sequence shown here is derived from an EMBL/GenBank/DDBJ whole genome shotgun (WGS) entry which is preliminary data.</text>
</comment>
<feature type="transmembrane region" description="Helical" evidence="2">
    <location>
        <begin position="322"/>
        <end position="342"/>
    </location>
</feature>
<protein>
    <submittedName>
        <fullName evidence="3">Uncharacterized protein</fullName>
    </submittedName>
</protein>
<feature type="region of interest" description="Disordered" evidence="1">
    <location>
        <begin position="163"/>
        <end position="183"/>
    </location>
</feature>
<feature type="region of interest" description="Disordered" evidence="1">
    <location>
        <begin position="385"/>
        <end position="413"/>
    </location>
</feature>
<feature type="transmembrane region" description="Helical" evidence="2">
    <location>
        <begin position="53"/>
        <end position="70"/>
    </location>
</feature>
<feature type="transmembrane region" description="Helical" evidence="2">
    <location>
        <begin position="121"/>
        <end position="143"/>
    </location>
</feature>
<accession>A0A9P8VI79</accession>
<evidence type="ECO:0000256" key="1">
    <source>
        <dbReference type="SAM" id="MobiDB-lite"/>
    </source>
</evidence>
<keyword evidence="2" id="KW-0812">Transmembrane</keyword>
<dbReference type="EMBL" id="JAGSXJ010000004">
    <property type="protein sequence ID" value="KAH6692529.1"/>
    <property type="molecule type" value="Genomic_DNA"/>
</dbReference>
<evidence type="ECO:0000256" key="2">
    <source>
        <dbReference type="SAM" id="Phobius"/>
    </source>
</evidence>
<feature type="transmembrane region" description="Helical" evidence="2">
    <location>
        <begin position="82"/>
        <end position="101"/>
    </location>
</feature>
<dbReference type="AlphaFoldDB" id="A0A9P8VI79"/>
<sequence length="413" mass="45183">MVNFIPTALKRAPIRSAPLQPIFAPLPVIAFASLFIVGDDTFLDMPLLYSRCYSQASIPVLGPIACYIPAFFKHALASTRGLATMATVWSLTAALLTVTYLESSRIVAGPPGDYLRRLGLLWILVHIGGGPAVFMFIAAGWIITTSREVRRIKTGEAPANSEFEAVDDDASSGRRSATEEEAADADVRSKKRLALRRRRLRSAAESLAVSDAVLIGFALPASVALILRSTAPIAIWFLFPVWVILLRYLLLVVVKRLDARWQGTQVETTPRRRGTKSLDLESNRPALALVYAVPVLLSLAAHVTLIWSFTRRDDSKTTTRAILYYEAVTWGSIYLITIYSLFVEAGWLAFFGTLGATVLLGPGAGVCIGWVVRERVIRRHNDEDIDTSVSQEAPAEAEAGEEGVGEQTPLLRS</sequence>
<feature type="transmembrane region" description="Helical" evidence="2">
    <location>
        <begin position="349"/>
        <end position="372"/>
    </location>
</feature>
<proteinExistence type="predicted"/>
<evidence type="ECO:0000313" key="3">
    <source>
        <dbReference type="EMBL" id="KAH6692529.1"/>
    </source>
</evidence>
<feature type="transmembrane region" description="Helical" evidence="2">
    <location>
        <begin position="206"/>
        <end position="227"/>
    </location>
</feature>
<keyword evidence="2" id="KW-0472">Membrane</keyword>
<dbReference type="OrthoDB" id="2281895at2759"/>
<reference evidence="3" key="1">
    <citation type="journal article" date="2021" name="Nat. Commun.">
        <title>Genetic determinants of endophytism in the Arabidopsis root mycobiome.</title>
        <authorList>
            <person name="Mesny F."/>
            <person name="Miyauchi S."/>
            <person name="Thiergart T."/>
            <person name="Pickel B."/>
            <person name="Atanasova L."/>
            <person name="Karlsson M."/>
            <person name="Huettel B."/>
            <person name="Barry K.W."/>
            <person name="Haridas S."/>
            <person name="Chen C."/>
            <person name="Bauer D."/>
            <person name="Andreopoulos W."/>
            <person name="Pangilinan J."/>
            <person name="LaButti K."/>
            <person name="Riley R."/>
            <person name="Lipzen A."/>
            <person name="Clum A."/>
            <person name="Drula E."/>
            <person name="Henrissat B."/>
            <person name="Kohler A."/>
            <person name="Grigoriev I.V."/>
            <person name="Martin F.M."/>
            <person name="Hacquard S."/>
        </authorList>
    </citation>
    <scope>NUCLEOTIDE SEQUENCE</scope>
    <source>
        <strain evidence="3">MPI-SDFR-AT-0117</strain>
    </source>
</reference>
<keyword evidence="4" id="KW-1185">Reference proteome</keyword>
<feature type="transmembrane region" description="Helical" evidence="2">
    <location>
        <begin position="21"/>
        <end position="38"/>
    </location>
</feature>
<feature type="transmembrane region" description="Helical" evidence="2">
    <location>
        <begin position="233"/>
        <end position="254"/>
    </location>
</feature>
<evidence type="ECO:0000313" key="4">
    <source>
        <dbReference type="Proteomes" id="UP000770015"/>
    </source>
</evidence>